<name>A0A4U9UIY3_SERFO</name>
<dbReference type="Gene3D" id="2.60.40.10">
    <property type="entry name" value="Immunoglobulins"/>
    <property type="match status" value="2"/>
</dbReference>
<dbReference type="AlphaFoldDB" id="A0A4U9UIY3"/>
<dbReference type="PRINTS" id="PR00969">
    <property type="entry name" value="CHAPERONPILI"/>
</dbReference>
<dbReference type="InterPro" id="IPR013783">
    <property type="entry name" value="Ig-like_fold"/>
</dbReference>
<dbReference type="InterPro" id="IPR016148">
    <property type="entry name" value="Pili_assmbl_chaperone_C"/>
</dbReference>
<keyword evidence="7" id="KW-0393">Immunoglobulin domain</keyword>
<dbReference type="InterPro" id="IPR018046">
    <property type="entry name" value="Pili_assmbl_chaperone_CS"/>
</dbReference>
<dbReference type="PROSITE" id="PS00635">
    <property type="entry name" value="PILI_CHAPERONE"/>
    <property type="match status" value="1"/>
</dbReference>
<dbReference type="GO" id="GO:0030288">
    <property type="term" value="C:outer membrane-bounded periplasmic space"/>
    <property type="evidence" value="ECO:0007669"/>
    <property type="project" value="InterPro"/>
</dbReference>
<feature type="chain" id="PRO_5020216159" evidence="9">
    <location>
        <begin position="30"/>
        <end position="233"/>
    </location>
</feature>
<feature type="domain" description="Pili assembly chaperone N-terminal" evidence="10">
    <location>
        <begin position="30"/>
        <end position="147"/>
    </location>
</feature>
<feature type="signal peptide" evidence="9">
    <location>
        <begin position="1"/>
        <end position="29"/>
    </location>
</feature>
<dbReference type="SUPFAM" id="SSF49584">
    <property type="entry name" value="Periplasmic chaperone C-domain"/>
    <property type="match status" value="1"/>
</dbReference>
<comment type="subcellular location">
    <subcellularLocation>
        <location evidence="1 8">Periplasm</location>
    </subcellularLocation>
</comment>
<evidence type="ECO:0000256" key="6">
    <source>
        <dbReference type="ARBA" id="ARBA00023186"/>
    </source>
</evidence>
<keyword evidence="3" id="KW-1029">Fimbrium biogenesis</keyword>
<accession>A0A4U9UIY3</accession>
<evidence type="ECO:0000256" key="1">
    <source>
        <dbReference type="ARBA" id="ARBA00004418"/>
    </source>
</evidence>
<dbReference type="InterPro" id="IPR016147">
    <property type="entry name" value="Pili_assmbl_chaperone_N"/>
</dbReference>
<evidence type="ECO:0000259" key="10">
    <source>
        <dbReference type="Pfam" id="PF00345"/>
    </source>
</evidence>
<evidence type="ECO:0000313" key="12">
    <source>
        <dbReference type="EMBL" id="VTR31622.1"/>
    </source>
</evidence>
<keyword evidence="6 8" id="KW-0143">Chaperone</keyword>
<dbReference type="EMBL" id="CABEEZ010000070">
    <property type="protein sequence ID" value="VTR31622.1"/>
    <property type="molecule type" value="Genomic_DNA"/>
</dbReference>
<dbReference type="PANTHER" id="PTHR30251:SF9">
    <property type="entry name" value="CHAPERONE PROTEIN CAF1M"/>
    <property type="match status" value="1"/>
</dbReference>
<evidence type="ECO:0000256" key="8">
    <source>
        <dbReference type="RuleBase" id="RU003918"/>
    </source>
</evidence>
<keyword evidence="4 9" id="KW-0732">Signal</keyword>
<feature type="domain" description="Pili assembly chaperone C-terminal" evidence="11">
    <location>
        <begin position="169"/>
        <end position="226"/>
    </location>
</feature>
<dbReference type="FunFam" id="2.60.40.10:FF:000458">
    <property type="entry name" value="Molecular chaperone FimC"/>
    <property type="match status" value="1"/>
</dbReference>
<dbReference type="PANTHER" id="PTHR30251">
    <property type="entry name" value="PILUS ASSEMBLY CHAPERONE"/>
    <property type="match status" value="1"/>
</dbReference>
<dbReference type="InterPro" id="IPR008962">
    <property type="entry name" value="PapD-like_sf"/>
</dbReference>
<dbReference type="InterPro" id="IPR001829">
    <property type="entry name" value="Pili_assmbl_chaperone_bac"/>
</dbReference>
<evidence type="ECO:0000256" key="7">
    <source>
        <dbReference type="ARBA" id="ARBA00023319"/>
    </source>
</evidence>
<sequence>MSHFTGVCMKFIPATVLTSLLMMSCAAQAGVVVGGTRLIYEGGKKESSLSVSNPDKGPYLIQTWVETTAGGAEKAPFVVTPPLFRLDGDQKNVLRVVRAGGNLPSDKESLYWMNIKSIPAASKAEVRNTLQIAVKTRIKLIYRPEGIKGTPEQVTEKLTWQRSGNNLQVTNPTPFYMNFYEVKVAGKKLSDVTYVAPMSTASFALPTGVSGGPLSWKIINDYGAVSKEQLAAL</sequence>
<protein>
    <submittedName>
        <fullName evidence="12">Chaperone protein fimC</fullName>
    </submittedName>
</protein>
<evidence type="ECO:0000259" key="11">
    <source>
        <dbReference type="Pfam" id="PF02753"/>
    </source>
</evidence>
<gene>
    <name evidence="12" type="primary">fimC_1</name>
    <name evidence="12" type="ORF">NCTC12965_03230</name>
</gene>
<reference evidence="12" key="1">
    <citation type="submission" date="2019-05" db="EMBL/GenBank/DDBJ databases">
        <authorList>
            <consortium name="Pathogen Informatics"/>
        </authorList>
    </citation>
    <scope>NUCLEOTIDE SEQUENCE [LARGE SCALE GENOMIC DNA]</scope>
    <source>
        <strain evidence="12">NCTC12965</strain>
    </source>
</reference>
<keyword evidence="5" id="KW-0574">Periplasm</keyword>
<evidence type="ECO:0000256" key="3">
    <source>
        <dbReference type="ARBA" id="ARBA00022558"/>
    </source>
</evidence>
<proteinExistence type="inferred from homology"/>
<evidence type="ECO:0000256" key="9">
    <source>
        <dbReference type="SAM" id="SignalP"/>
    </source>
</evidence>
<dbReference type="Pfam" id="PF00345">
    <property type="entry name" value="PapD_N"/>
    <property type="match status" value="1"/>
</dbReference>
<dbReference type="InterPro" id="IPR036316">
    <property type="entry name" value="Pili_assmbl_chap_C_dom_sf"/>
</dbReference>
<dbReference type="Pfam" id="PF02753">
    <property type="entry name" value="PapD_C"/>
    <property type="match status" value="1"/>
</dbReference>
<dbReference type="GO" id="GO:0071555">
    <property type="term" value="P:cell wall organization"/>
    <property type="evidence" value="ECO:0007669"/>
    <property type="project" value="InterPro"/>
</dbReference>
<organism evidence="12">
    <name type="scientific">Serratia fonticola</name>
    <dbReference type="NCBI Taxonomy" id="47917"/>
    <lineage>
        <taxon>Bacteria</taxon>
        <taxon>Pseudomonadati</taxon>
        <taxon>Pseudomonadota</taxon>
        <taxon>Gammaproteobacteria</taxon>
        <taxon>Enterobacterales</taxon>
        <taxon>Yersiniaceae</taxon>
        <taxon>Serratia</taxon>
    </lineage>
</organism>
<dbReference type="InterPro" id="IPR050643">
    <property type="entry name" value="Periplasmic_pilus_chap"/>
</dbReference>
<evidence type="ECO:0000256" key="2">
    <source>
        <dbReference type="ARBA" id="ARBA00007399"/>
    </source>
</evidence>
<comment type="similarity">
    <text evidence="2 8">Belongs to the periplasmic pilus chaperone family.</text>
</comment>
<evidence type="ECO:0000256" key="5">
    <source>
        <dbReference type="ARBA" id="ARBA00022764"/>
    </source>
</evidence>
<evidence type="ECO:0000256" key="4">
    <source>
        <dbReference type="ARBA" id="ARBA00022729"/>
    </source>
</evidence>
<dbReference type="SUPFAM" id="SSF49354">
    <property type="entry name" value="PapD-like"/>
    <property type="match status" value="1"/>
</dbReference>